<accession>A4BTY8</accession>
<dbReference type="InterPro" id="IPR003033">
    <property type="entry name" value="SCP2_sterol-bd_dom"/>
</dbReference>
<dbReference type="OrthoDB" id="9796077at2"/>
<dbReference type="eggNOG" id="COG3165">
    <property type="taxonomic scope" value="Bacteria"/>
</dbReference>
<dbReference type="UniPathway" id="UPA00232"/>
<dbReference type="GO" id="GO:0006744">
    <property type="term" value="P:ubiquinone biosynthetic process"/>
    <property type="evidence" value="ECO:0007669"/>
    <property type="project" value="UniProtKB-UniRule"/>
</dbReference>
<protein>
    <recommendedName>
        <fullName evidence="1">Ubiquinone biosynthesis accessory factor UbiJ</fullName>
    </recommendedName>
</protein>
<dbReference type="GO" id="GO:0005737">
    <property type="term" value="C:cytoplasm"/>
    <property type="evidence" value="ECO:0007669"/>
    <property type="project" value="UniProtKB-SubCell"/>
</dbReference>
<feature type="domain" description="SCP2" evidence="2">
    <location>
        <begin position="23"/>
        <end position="116"/>
    </location>
</feature>
<comment type="caution">
    <text evidence="3">The sequence shown here is derived from an EMBL/GenBank/DDBJ whole genome shotgun (WGS) entry which is preliminary data.</text>
</comment>
<name>A4BTY8_9GAMM</name>
<dbReference type="Pfam" id="PF02036">
    <property type="entry name" value="SCP2"/>
    <property type="match status" value="1"/>
</dbReference>
<comment type="subcellular location">
    <subcellularLocation>
        <location evidence="1">Cytoplasm</location>
    </subcellularLocation>
</comment>
<dbReference type="PANTHER" id="PTHR38693:SF1">
    <property type="entry name" value="UBIQUINONE BIOSYNTHESIS ACCESSORY FACTOR UBIJ"/>
    <property type="match status" value="1"/>
</dbReference>
<keyword evidence="4" id="KW-1185">Reference proteome</keyword>
<dbReference type="RefSeq" id="WP_005002538.1">
    <property type="nucleotide sequence ID" value="NZ_CH672427.1"/>
</dbReference>
<gene>
    <name evidence="1" type="primary">ubiJ</name>
    <name evidence="3" type="ORF">NB231_11049</name>
</gene>
<reference evidence="3 4" key="1">
    <citation type="submission" date="2006-02" db="EMBL/GenBank/DDBJ databases">
        <authorList>
            <person name="Waterbury J."/>
            <person name="Ferriera S."/>
            <person name="Johnson J."/>
            <person name="Kravitz S."/>
            <person name="Halpern A."/>
            <person name="Remington K."/>
            <person name="Beeson K."/>
            <person name="Tran B."/>
            <person name="Rogers Y.-H."/>
            <person name="Friedman R."/>
            <person name="Venter J.C."/>
        </authorList>
    </citation>
    <scope>NUCLEOTIDE SEQUENCE [LARGE SCALE GENOMIC DNA]</scope>
    <source>
        <strain evidence="3 4">Nb-231</strain>
    </source>
</reference>
<dbReference type="InterPro" id="IPR038989">
    <property type="entry name" value="UbiJ"/>
</dbReference>
<dbReference type="PANTHER" id="PTHR38693">
    <property type="entry name" value="UBIQUINONE BIOSYNTHESIS PROTEIN UBIJ"/>
    <property type="match status" value="1"/>
</dbReference>
<comment type="pathway">
    <text evidence="1">Cofactor biosynthesis; ubiquinone biosynthesis.</text>
</comment>
<comment type="function">
    <text evidence="1">Required for ubiquinone (coenzyme Q) biosynthesis. Binds hydrophobic ubiquinone biosynthetic intermediates via its SCP2 domain and is essential for the stability of the Ubi complex. May constitute a docking platform where Ubi enzymes assemble and access their SCP2-bound polyprenyl substrates.</text>
</comment>
<evidence type="ECO:0000313" key="3">
    <source>
        <dbReference type="EMBL" id="EAR20809.1"/>
    </source>
</evidence>
<keyword evidence="1" id="KW-0831">Ubiquinone biosynthesis</keyword>
<dbReference type="EMBL" id="AAOF01000016">
    <property type="protein sequence ID" value="EAR20809.1"/>
    <property type="molecule type" value="Genomic_DNA"/>
</dbReference>
<evidence type="ECO:0000256" key="1">
    <source>
        <dbReference type="HAMAP-Rule" id="MF_02215"/>
    </source>
</evidence>
<dbReference type="AlphaFoldDB" id="A4BTY8"/>
<organism evidence="3 4">
    <name type="scientific">Nitrococcus mobilis Nb-231</name>
    <dbReference type="NCBI Taxonomy" id="314278"/>
    <lineage>
        <taxon>Bacteria</taxon>
        <taxon>Pseudomonadati</taxon>
        <taxon>Pseudomonadota</taxon>
        <taxon>Gammaproteobacteria</taxon>
        <taxon>Chromatiales</taxon>
        <taxon>Ectothiorhodospiraceae</taxon>
        <taxon>Nitrococcus</taxon>
    </lineage>
</organism>
<keyword evidence="1" id="KW-0963">Cytoplasm</keyword>
<proteinExistence type="inferred from homology"/>
<comment type="similarity">
    <text evidence="1">Belongs to the UbiJ family.</text>
</comment>
<dbReference type="HAMAP" id="MF_02215">
    <property type="entry name" value="UbiJ"/>
    <property type="match status" value="1"/>
</dbReference>
<dbReference type="Proteomes" id="UP000003374">
    <property type="component" value="Unassembled WGS sequence"/>
</dbReference>
<evidence type="ECO:0000259" key="2">
    <source>
        <dbReference type="Pfam" id="PF02036"/>
    </source>
</evidence>
<sequence>MAFTALAQPVRETLLRVIEAAVNRLLTADPASPRRLRELAGYRLGMELTDLELNFLILFSETGLRFVSPTSASEPAARIRSSFVGLLGPVISADRRGAKIEFSGDVGVAQDARRLFADLEVDWEEQIAQFTGDIVAHQLGQAVRGSTSWLRRSGKSVLQTLGEYLTEERRDLPAAAEVNIFFTEVNCLHQDVERLAARVRRLQQGLDRGAGR</sequence>
<dbReference type="HOGENOM" id="CLU_100130_2_0_6"/>
<evidence type="ECO:0000313" key="4">
    <source>
        <dbReference type="Proteomes" id="UP000003374"/>
    </source>
</evidence>
<dbReference type="STRING" id="314278.NB231_11049"/>